<dbReference type="CDD" id="cd02976">
    <property type="entry name" value="NrdH"/>
    <property type="match status" value="1"/>
</dbReference>
<name>A0ABY4NB67_9MICO</name>
<dbReference type="InterPro" id="IPR036249">
    <property type="entry name" value="Thioredoxin-like_sf"/>
</dbReference>
<dbReference type="SUPFAM" id="SSF52833">
    <property type="entry name" value="Thioredoxin-like"/>
    <property type="match status" value="1"/>
</dbReference>
<dbReference type="Gene3D" id="3.40.30.10">
    <property type="entry name" value="Glutaredoxin"/>
    <property type="match status" value="1"/>
</dbReference>
<dbReference type="Proteomes" id="UP001055868">
    <property type="component" value="Plasmid pCBA3104-01"/>
</dbReference>
<dbReference type="InterPro" id="IPR002109">
    <property type="entry name" value="Glutaredoxin"/>
</dbReference>
<dbReference type="EMBL" id="CP097219">
    <property type="protein sequence ID" value="UQN31800.1"/>
    <property type="molecule type" value="Genomic_DNA"/>
</dbReference>
<keyword evidence="2" id="KW-0614">Plasmid</keyword>
<evidence type="ECO:0000259" key="1">
    <source>
        <dbReference type="Pfam" id="PF00462"/>
    </source>
</evidence>
<evidence type="ECO:0000313" key="3">
    <source>
        <dbReference type="Proteomes" id="UP001055868"/>
    </source>
</evidence>
<protein>
    <submittedName>
        <fullName evidence="2">Glutaredoxin family protein</fullName>
    </submittedName>
</protein>
<proteinExistence type="predicted"/>
<sequence>MDPILTIYGQPDCRRCKMLMQHALRKGVPFRYIDVAEDPKAKAHIKALGYLSVPVAEVGDEHWGGLKFTKIDELVPRLSKAS</sequence>
<accession>A0ABY4NB67</accession>
<feature type="domain" description="Glutaredoxin" evidence="1">
    <location>
        <begin position="6"/>
        <end position="63"/>
    </location>
</feature>
<gene>
    <name evidence="2" type="ORF">M4486_19615</name>
</gene>
<dbReference type="RefSeq" id="WP_249481224.1">
    <property type="nucleotide sequence ID" value="NZ_CP097219.1"/>
</dbReference>
<evidence type="ECO:0000313" key="2">
    <source>
        <dbReference type="EMBL" id="UQN31800.1"/>
    </source>
</evidence>
<geneLocation type="plasmid" evidence="2 3">
    <name>pCBA3104-01</name>
</geneLocation>
<reference evidence="2" key="1">
    <citation type="submission" date="2022-05" db="EMBL/GenBank/DDBJ databases">
        <title>Genomic analysis of Brachybacterium sp. CBA3104.</title>
        <authorList>
            <person name="Roh S.W."/>
            <person name="Kim Y.B."/>
            <person name="Kim Y."/>
        </authorList>
    </citation>
    <scope>NUCLEOTIDE SEQUENCE</scope>
    <source>
        <strain evidence="2">CBA3104</strain>
        <plasmid evidence="2">pCBA3104-01</plasmid>
    </source>
</reference>
<keyword evidence="3" id="KW-1185">Reference proteome</keyword>
<dbReference type="PROSITE" id="PS51354">
    <property type="entry name" value="GLUTAREDOXIN_2"/>
    <property type="match status" value="1"/>
</dbReference>
<dbReference type="Pfam" id="PF00462">
    <property type="entry name" value="Glutaredoxin"/>
    <property type="match status" value="1"/>
</dbReference>
<organism evidence="2 3">
    <name type="scientific">Brachybacterium kimchii</name>
    <dbReference type="NCBI Taxonomy" id="2942909"/>
    <lineage>
        <taxon>Bacteria</taxon>
        <taxon>Bacillati</taxon>
        <taxon>Actinomycetota</taxon>
        <taxon>Actinomycetes</taxon>
        <taxon>Micrococcales</taxon>
        <taxon>Dermabacteraceae</taxon>
        <taxon>Brachybacterium</taxon>
    </lineage>
</organism>